<gene>
    <name evidence="2" type="ORF">MNBD_GAMMA20-517</name>
</gene>
<dbReference type="AlphaFoldDB" id="A0A3B1AXP6"/>
<dbReference type="NCBIfam" id="TIGR03368">
    <property type="entry name" value="cellulose_yhjU"/>
    <property type="match status" value="1"/>
</dbReference>
<evidence type="ECO:0000313" key="2">
    <source>
        <dbReference type="EMBL" id="VAX04463.1"/>
    </source>
</evidence>
<name>A0A3B1AXP6_9ZZZZ</name>
<dbReference type="Pfam" id="PF11658">
    <property type="entry name" value="CBP_BcsG"/>
    <property type="match status" value="1"/>
</dbReference>
<dbReference type="InterPro" id="IPR017744">
    <property type="entry name" value="BcsG"/>
</dbReference>
<dbReference type="EMBL" id="UOFU01000382">
    <property type="protein sequence ID" value="VAX04463.1"/>
    <property type="molecule type" value="Genomic_DNA"/>
</dbReference>
<accession>A0A3B1AXP6</accession>
<feature type="transmembrane region" description="Helical" evidence="1">
    <location>
        <begin position="20"/>
        <end position="40"/>
    </location>
</feature>
<evidence type="ECO:0000256" key="1">
    <source>
        <dbReference type="SAM" id="Phobius"/>
    </source>
</evidence>
<feature type="transmembrane region" description="Helical" evidence="1">
    <location>
        <begin position="47"/>
        <end position="67"/>
    </location>
</feature>
<dbReference type="InterPro" id="IPR017850">
    <property type="entry name" value="Alkaline_phosphatase_core_sf"/>
</dbReference>
<dbReference type="Gene3D" id="3.40.720.10">
    <property type="entry name" value="Alkaline Phosphatase, subunit A"/>
    <property type="match status" value="1"/>
</dbReference>
<keyword evidence="1" id="KW-1133">Transmembrane helix</keyword>
<keyword evidence="1" id="KW-0812">Transmembrane</keyword>
<organism evidence="2">
    <name type="scientific">hydrothermal vent metagenome</name>
    <dbReference type="NCBI Taxonomy" id="652676"/>
    <lineage>
        <taxon>unclassified sequences</taxon>
        <taxon>metagenomes</taxon>
        <taxon>ecological metagenomes</taxon>
    </lineage>
</organism>
<feature type="transmembrane region" description="Helical" evidence="1">
    <location>
        <begin position="87"/>
        <end position="110"/>
    </location>
</feature>
<feature type="transmembrane region" description="Helical" evidence="1">
    <location>
        <begin position="117"/>
        <end position="137"/>
    </location>
</feature>
<reference evidence="2" key="1">
    <citation type="submission" date="2018-06" db="EMBL/GenBank/DDBJ databases">
        <authorList>
            <person name="Zhirakovskaya E."/>
        </authorList>
    </citation>
    <scope>NUCLEOTIDE SEQUENCE</scope>
</reference>
<sequence length="538" mass="59641">MGLGAWNIYFLAKFFLFWQHYISFHPLENLAFAAFLLMPIRSATGRFLRQVVALPAGVALLYYDSWLPPVARVLNQADNMKGFSSTYLVELVGRFFDVQVVAALILIWAVTRILSRYLRIGTLVTVTLASMVIWSTLKKEDVSMPAVSVTDISPAVFGAGAAAPSSAKNGDSQDSLNAVLENFYREEAKRKVNFIAPASAAAPFDVLFLHICSLSWDDLEFTGLSTHPLFDRFDLLFTNFNSASSYSGPAMVHLLRATCGQSSHHDLYQTGPGHCYLFQNLAQAGFSPQVALNHDGHFDGFLEVMREQGKLNATPLSLDGIEIVQRSFDDSPIHADLQVLNRWLEQRQQSMDPKVAAYYNTISLHDGNRLIAGPGSKLSSLKSYPQRLRTLLDDLETFLRQVEASGRQMVVVLAPEHGAALRGDRMQIAGMREIPSPAITRVPAAIAVIGPDLKRKGGQVRNDTPVSYLAISHVIQQVLQEDVFGNSSFDPARLVTNLPQTAFIAENEDTVVMRAGDQYYLRLGEEDWSKYPVAELRP</sequence>
<protein>
    <submittedName>
        <fullName evidence="2">Cellulose biosynthesis protein BcsG</fullName>
    </submittedName>
</protein>
<keyword evidence="1" id="KW-0472">Membrane</keyword>
<proteinExistence type="predicted"/>